<sequence>MISCHIDPYGIEIDILLRRYRLIDYWSGFSVQESTIVYFDALVFKELTLFTTWFDLKVESDEDSGRKLGFLTFLIRLKRIDCGGIKL</sequence>
<evidence type="ECO:0000313" key="2">
    <source>
        <dbReference type="Proteomes" id="UP001056120"/>
    </source>
</evidence>
<evidence type="ECO:0000313" key="1">
    <source>
        <dbReference type="EMBL" id="KAI3732132.1"/>
    </source>
</evidence>
<keyword evidence="2" id="KW-1185">Reference proteome</keyword>
<name>A0ACB9CDA6_9ASTR</name>
<dbReference type="Proteomes" id="UP001056120">
    <property type="component" value="Linkage Group LG21"/>
</dbReference>
<accession>A0ACB9CDA6</accession>
<reference evidence="2" key="1">
    <citation type="journal article" date="2022" name="Mol. Ecol. Resour.">
        <title>The genomes of chicory, endive, great burdock and yacon provide insights into Asteraceae palaeo-polyploidization history and plant inulin production.</title>
        <authorList>
            <person name="Fan W."/>
            <person name="Wang S."/>
            <person name="Wang H."/>
            <person name="Wang A."/>
            <person name="Jiang F."/>
            <person name="Liu H."/>
            <person name="Zhao H."/>
            <person name="Xu D."/>
            <person name="Zhang Y."/>
        </authorList>
    </citation>
    <scope>NUCLEOTIDE SEQUENCE [LARGE SCALE GENOMIC DNA]</scope>
    <source>
        <strain evidence="2">cv. Yunnan</strain>
    </source>
</reference>
<reference evidence="1 2" key="2">
    <citation type="journal article" date="2022" name="Mol. Ecol. Resour.">
        <title>The genomes of chicory, endive, great burdock and yacon provide insights into Asteraceae paleo-polyploidization history and plant inulin production.</title>
        <authorList>
            <person name="Fan W."/>
            <person name="Wang S."/>
            <person name="Wang H."/>
            <person name="Wang A."/>
            <person name="Jiang F."/>
            <person name="Liu H."/>
            <person name="Zhao H."/>
            <person name="Xu D."/>
            <person name="Zhang Y."/>
        </authorList>
    </citation>
    <scope>NUCLEOTIDE SEQUENCE [LARGE SCALE GENOMIC DNA]</scope>
    <source>
        <strain evidence="2">cv. Yunnan</strain>
        <tissue evidence="1">Leaves</tissue>
    </source>
</reference>
<dbReference type="EMBL" id="CM042038">
    <property type="protein sequence ID" value="KAI3732132.1"/>
    <property type="molecule type" value="Genomic_DNA"/>
</dbReference>
<comment type="caution">
    <text evidence="1">The sequence shown here is derived from an EMBL/GenBank/DDBJ whole genome shotgun (WGS) entry which is preliminary data.</text>
</comment>
<organism evidence="1 2">
    <name type="scientific">Smallanthus sonchifolius</name>
    <dbReference type="NCBI Taxonomy" id="185202"/>
    <lineage>
        <taxon>Eukaryota</taxon>
        <taxon>Viridiplantae</taxon>
        <taxon>Streptophyta</taxon>
        <taxon>Embryophyta</taxon>
        <taxon>Tracheophyta</taxon>
        <taxon>Spermatophyta</taxon>
        <taxon>Magnoliopsida</taxon>
        <taxon>eudicotyledons</taxon>
        <taxon>Gunneridae</taxon>
        <taxon>Pentapetalae</taxon>
        <taxon>asterids</taxon>
        <taxon>campanulids</taxon>
        <taxon>Asterales</taxon>
        <taxon>Asteraceae</taxon>
        <taxon>Asteroideae</taxon>
        <taxon>Heliantheae alliance</taxon>
        <taxon>Millerieae</taxon>
        <taxon>Smallanthus</taxon>
    </lineage>
</organism>
<protein>
    <submittedName>
        <fullName evidence="1">Uncharacterized protein</fullName>
    </submittedName>
</protein>
<proteinExistence type="predicted"/>
<gene>
    <name evidence="1" type="ORF">L1987_63330</name>
</gene>